<feature type="region of interest" description="Disordered" evidence="1">
    <location>
        <begin position="453"/>
        <end position="490"/>
    </location>
</feature>
<evidence type="ECO:0000313" key="3">
    <source>
        <dbReference type="Proteomes" id="UP000789759"/>
    </source>
</evidence>
<evidence type="ECO:0000256" key="1">
    <source>
        <dbReference type="SAM" id="MobiDB-lite"/>
    </source>
</evidence>
<dbReference type="Proteomes" id="UP000789759">
    <property type="component" value="Unassembled WGS sequence"/>
</dbReference>
<proteinExistence type="predicted"/>
<reference evidence="2" key="1">
    <citation type="submission" date="2021-06" db="EMBL/GenBank/DDBJ databases">
        <authorList>
            <person name="Kallberg Y."/>
            <person name="Tangrot J."/>
            <person name="Rosling A."/>
        </authorList>
    </citation>
    <scope>NUCLEOTIDE SEQUENCE</scope>
    <source>
        <strain evidence="2">FL966</strain>
    </source>
</reference>
<protein>
    <submittedName>
        <fullName evidence="2">4329_t:CDS:1</fullName>
    </submittedName>
</protein>
<feature type="non-terminal residue" evidence="2">
    <location>
        <position position="517"/>
    </location>
</feature>
<feature type="compositionally biased region" description="Basic residues" evidence="1">
    <location>
        <begin position="453"/>
        <end position="462"/>
    </location>
</feature>
<comment type="caution">
    <text evidence="2">The sequence shown here is derived from an EMBL/GenBank/DDBJ whole genome shotgun (WGS) entry which is preliminary data.</text>
</comment>
<dbReference type="EMBL" id="CAJVQA010024169">
    <property type="protein sequence ID" value="CAG8781389.1"/>
    <property type="molecule type" value="Genomic_DNA"/>
</dbReference>
<gene>
    <name evidence="2" type="ORF">CPELLU_LOCUS16407</name>
</gene>
<sequence>ISKMDNFIQVIDGIETIYEEDLEHLERLDSYETESDDIEYDSATTYEITDENTVIYFTKELTSHIVNHVLTPIEYPATSPEGVAYIFNVEGWEESLAVFKDIQYSIGKPGGEYKVMCPYLNVEVKREMHTCQGSKLCEFSVDELQNKTHQSMDIDSDLMTHITQEISPNNLDNNTFDNKLCEGKPILHRLIRQNSSESTYFIGCASWKFNEKNHRFIRIPSNINIELLSNLFNGIYEAEDNQIQPINKCYTVLSNSSKKKYCVKFFTGQPSKFKHIHESGWNCIVGDLDIAQIIRLGETLALIDSLYSWEEHLIYIYKLCQVHFKRKLFKKKFTPEIKIEMESLLTTTTENIDNIFNKLILNKDIIDWVQFYQKPYIITSLNPNISNISYNDWHAAPNSTNCAEAVHSMSNYMRYFKRIEIKKNYNINLSGHDKSGIKQKILAIKRSIRKQFKTNTSKKKSSIKTSKNKQPQRLIESNSDKNDPPSNINNELVMTPIEKLEYEECMLLIEERKEKLR</sequence>
<organism evidence="2 3">
    <name type="scientific">Cetraspora pellucida</name>
    <dbReference type="NCBI Taxonomy" id="1433469"/>
    <lineage>
        <taxon>Eukaryota</taxon>
        <taxon>Fungi</taxon>
        <taxon>Fungi incertae sedis</taxon>
        <taxon>Mucoromycota</taxon>
        <taxon>Glomeromycotina</taxon>
        <taxon>Glomeromycetes</taxon>
        <taxon>Diversisporales</taxon>
        <taxon>Gigasporaceae</taxon>
        <taxon>Cetraspora</taxon>
    </lineage>
</organism>
<evidence type="ECO:0000313" key="2">
    <source>
        <dbReference type="EMBL" id="CAG8781389.1"/>
    </source>
</evidence>
<accession>A0A9N9JIW8</accession>
<name>A0A9N9JIW8_9GLOM</name>
<keyword evidence="3" id="KW-1185">Reference proteome</keyword>
<dbReference type="AlphaFoldDB" id="A0A9N9JIW8"/>
<dbReference type="OrthoDB" id="2447531at2759"/>